<dbReference type="Proteomes" id="UP000189670">
    <property type="component" value="Unassembled WGS sequence"/>
</dbReference>
<accession>A0A1V1NXU0</accession>
<keyword evidence="1" id="KW-0812">Transmembrane</keyword>
<keyword evidence="1" id="KW-1133">Transmembrane helix</keyword>
<feature type="transmembrane region" description="Helical" evidence="1">
    <location>
        <begin position="21"/>
        <end position="42"/>
    </location>
</feature>
<organism evidence="2 3">
    <name type="scientific">Candidatus Magnetoglobus multicellularis str. Araruama</name>
    <dbReference type="NCBI Taxonomy" id="890399"/>
    <lineage>
        <taxon>Bacteria</taxon>
        <taxon>Pseudomonadati</taxon>
        <taxon>Thermodesulfobacteriota</taxon>
        <taxon>Desulfobacteria</taxon>
        <taxon>Desulfobacterales</taxon>
        <taxon>Desulfobacteraceae</taxon>
        <taxon>Candidatus Magnetoglobus</taxon>
    </lineage>
</organism>
<comment type="caution">
    <text evidence="2">The sequence shown here is derived from an EMBL/GenBank/DDBJ whole genome shotgun (WGS) entry which is preliminary data.</text>
</comment>
<keyword evidence="1" id="KW-0472">Membrane</keyword>
<gene>
    <name evidence="2" type="ORF">OMM_11635</name>
</gene>
<evidence type="ECO:0000313" key="3">
    <source>
        <dbReference type="Proteomes" id="UP000189670"/>
    </source>
</evidence>
<sequence length="147" mass="16684">MNFNKETWKATAQKKYKKFKALVTKAGTPVYASVASLALMPLVETAMQSGISSISIPLITLISNLGTNLIATEIEKWKDSNKQMSETDIIQWIETTATHNSQLRDEIDEILIKLETIPNLQKQLSSDEKQWFLDAFQKQLKKNGQLR</sequence>
<evidence type="ECO:0000256" key="1">
    <source>
        <dbReference type="SAM" id="Phobius"/>
    </source>
</evidence>
<feature type="transmembrane region" description="Helical" evidence="1">
    <location>
        <begin position="54"/>
        <end position="74"/>
    </location>
</feature>
<evidence type="ECO:0000313" key="2">
    <source>
        <dbReference type="EMBL" id="ETR67407.1"/>
    </source>
</evidence>
<proteinExistence type="predicted"/>
<reference evidence="3" key="1">
    <citation type="submission" date="2012-11" db="EMBL/GenBank/DDBJ databases">
        <authorList>
            <person name="Lucero-Rivera Y.E."/>
            <person name="Tovar-Ramirez D."/>
        </authorList>
    </citation>
    <scope>NUCLEOTIDE SEQUENCE [LARGE SCALE GENOMIC DNA]</scope>
    <source>
        <strain evidence="3">Araruama</strain>
    </source>
</reference>
<name>A0A1V1NXU0_9BACT</name>
<protein>
    <submittedName>
        <fullName evidence="2">Uncharacterized protein</fullName>
    </submittedName>
</protein>
<dbReference type="EMBL" id="ATBP01001394">
    <property type="protein sequence ID" value="ETR67407.1"/>
    <property type="molecule type" value="Genomic_DNA"/>
</dbReference>
<dbReference type="AlphaFoldDB" id="A0A1V1NXU0"/>